<accession>A0ABN9QFE5</accession>
<gene>
    <name evidence="2" type="ORF">PCOR1329_LOCUS10584</name>
</gene>
<evidence type="ECO:0000313" key="2">
    <source>
        <dbReference type="EMBL" id="CAK0803415.1"/>
    </source>
</evidence>
<reference evidence="2" key="1">
    <citation type="submission" date="2023-10" db="EMBL/GenBank/DDBJ databases">
        <authorList>
            <person name="Chen Y."/>
            <person name="Shah S."/>
            <person name="Dougan E. K."/>
            <person name="Thang M."/>
            <person name="Chan C."/>
        </authorList>
    </citation>
    <scope>NUCLEOTIDE SEQUENCE [LARGE SCALE GENOMIC DNA]</scope>
</reference>
<evidence type="ECO:0000313" key="3">
    <source>
        <dbReference type="Proteomes" id="UP001189429"/>
    </source>
</evidence>
<dbReference type="EMBL" id="CAUYUJ010003003">
    <property type="protein sequence ID" value="CAK0803415.1"/>
    <property type="molecule type" value="Genomic_DNA"/>
</dbReference>
<evidence type="ECO:0000256" key="1">
    <source>
        <dbReference type="SAM" id="MobiDB-lite"/>
    </source>
</evidence>
<organism evidence="2 3">
    <name type="scientific">Prorocentrum cordatum</name>
    <dbReference type="NCBI Taxonomy" id="2364126"/>
    <lineage>
        <taxon>Eukaryota</taxon>
        <taxon>Sar</taxon>
        <taxon>Alveolata</taxon>
        <taxon>Dinophyceae</taxon>
        <taxon>Prorocentrales</taxon>
        <taxon>Prorocentraceae</taxon>
        <taxon>Prorocentrum</taxon>
    </lineage>
</organism>
<keyword evidence="3" id="KW-1185">Reference proteome</keyword>
<sequence>MFIVARRAPPPPLHWPPLLRSTFYETRPIAKMSSNNSFLLDVHLLLHGPPAPHTMVPRGPFRRGPRRRTRGPRALGSGLEPCGRAVESWTPADTFRCFLVGRGLPDVFAQLA</sequence>
<feature type="compositionally biased region" description="Basic residues" evidence="1">
    <location>
        <begin position="60"/>
        <end position="71"/>
    </location>
</feature>
<dbReference type="Proteomes" id="UP001189429">
    <property type="component" value="Unassembled WGS sequence"/>
</dbReference>
<protein>
    <submittedName>
        <fullName evidence="2">Uncharacterized protein</fullName>
    </submittedName>
</protein>
<name>A0ABN9QFE5_9DINO</name>
<comment type="caution">
    <text evidence="2">The sequence shown here is derived from an EMBL/GenBank/DDBJ whole genome shotgun (WGS) entry which is preliminary data.</text>
</comment>
<proteinExistence type="predicted"/>
<feature type="region of interest" description="Disordered" evidence="1">
    <location>
        <begin position="53"/>
        <end position="77"/>
    </location>
</feature>